<organism evidence="1 2">
    <name type="scientific">Anopheles atroparvus</name>
    <name type="common">European mosquito</name>
    <dbReference type="NCBI Taxonomy" id="41427"/>
    <lineage>
        <taxon>Eukaryota</taxon>
        <taxon>Metazoa</taxon>
        <taxon>Ecdysozoa</taxon>
        <taxon>Arthropoda</taxon>
        <taxon>Hexapoda</taxon>
        <taxon>Insecta</taxon>
        <taxon>Pterygota</taxon>
        <taxon>Neoptera</taxon>
        <taxon>Endopterygota</taxon>
        <taxon>Diptera</taxon>
        <taxon>Nematocera</taxon>
        <taxon>Culicoidea</taxon>
        <taxon>Culicidae</taxon>
        <taxon>Anophelinae</taxon>
        <taxon>Anopheles</taxon>
    </lineage>
</organism>
<dbReference type="EnsemblMetazoa" id="ENSAATROPT010822">
    <property type="protein sequence ID" value="ENSAATROPP009763"/>
    <property type="gene ID" value="ENSAATROPG008798"/>
</dbReference>
<dbReference type="AlphaFoldDB" id="A0AAG5DGB3"/>
<sequence length="50" mass="5582">MLKTCTTINPHGDSVMHFHLNVLPSVEKKTCHALHFPRLTSTVAQPGKAW</sequence>
<proteinExistence type="predicted"/>
<evidence type="ECO:0000313" key="2">
    <source>
        <dbReference type="Proteomes" id="UP000075880"/>
    </source>
</evidence>
<protein>
    <submittedName>
        <fullName evidence="1">Uncharacterized protein</fullName>
    </submittedName>
</protein>
<reference evidence="1" key="1">
    <citation type="submission" date="2024-04" db="UniProtKB">
        <authorList>
            <consortium name="EnsemblMetazoa"/>
        </authorList>
    </citation>
    <scope>IDENTIFICATION</scope>
    <source>
        <strain evidence="1">EBRO</strain>
    </source>
</reference>
<dbReference type="Proteomes" id="UP000075880">
    <property type="component" value="Unassembled WGS sequence"/>
</dbReference>
<keyword evidence="2" id="KW-1185">Reference proteome</keyword>
<accession>A0AAG5DGB3</accession>
<name>A0AAG5DGB3_ANOAO</name>
<evidence type="ECO:0000313" key="1">
    <source>
        <dbReference type="EnsemblMetazoa" id="ENSAATROPP009763"/>
    </source>
</evidence>